<reference evidence="1 2" key="1">
    <citation type="journal article" date="2023" name="Nucleic Acids Res.">
        <title>The hologenome of Daphnia magna reveals possible DNA methylation and microbiome-mediated evolution of the host genome.</title>
        <authorList>
            <person name="Chaturvedi A."/>
            <person name="Li X."/>
            <person name="Dhandapani V."/>
            <person name="Marshall H."/>
            <person name="Kissane S."/>
            <person name="Cuenca-Cambronero M."/>
            <person name="Asole G."/>
            <person name="Calvet F."/>
            <person name="Ruiz-Romero M."/>
            <person name="Marangio P."/>
            <person name="Guigo R."/>
            <person name="Rago D."/>
            <person name="Mirbahai L."/>
            <person name="Eastwood N."/>
            <person name="Colbourne J.K."/>
            <person name="Zhou J."/>
            <person name="Mallon E."/>
            <person name="Orsini L."/>
        </authorList>
    </citation>
    <scope>NUCLEOTIDE SEQUENCE [LARGE SCALE GENOMIC DNA]</scope>
    <source>
        <strain evidence="1">LRV0_1</strain>
    </source>
</reference>
<proteinExistence type="predicted"/>
<name>A0ABQ9YPQ5_9CRUS</name>
<keyword evidence="2" id="KW-1185">Reference proteome</keyword>
<dbReference type="EMBL" id="JAOYFB010000001">
    <property type="protein sequence ID" value="KAK4002585.1"/>
    <property type="molecule type" value="Genomic_DNA"/>
</dbReference>
<evidence type="ECO:0000313" key="1">
    <source>
        <dbReference type="EMBL" id="KAK4002585.1"/>
    </source>
</evidence>
<protein>
    <submittedName>
        <fullName evidence="1">Uncharacterized protein</fullName>
    </submittedName>
</protein>
<comment type="caution">
    <text evidence="1">The sequence shown here is derived from an EMBL/GenBank/DDBJ whole genome shotgun (WGS) entry which is preliminary data.</text>
</comment>
<accession>A0ABQ9YPQ5</accession>
<organism evidence="1 2">
    <name type="scientific">Daphnia magna</name>
    <dbReference type="NCBI Taxonomy" id="35525"/>
    <lineage>
        <taxon>Eukaryota</taxon>
        <taxon>Metazoa</taxon>
        <taxon>Ecdysozoa</taxon>
        <taxon>Arthropoda</taxon>
        <taxon>Crustacea</taxon>
        <taxon>Branchiopoda</taxon>
        <taxon>Diplostraca</taxon>
        <taxon>Cladocera</taxon>
        <taxon>Anomopoda</taxon>
        <taxon>Daphniidae</taxon>
        <taxon>Daphnia</taxon>
    </lineage>
</organism>
<sequence>MFTSFPLLYAVLSPSPPIHPSIPSATALSSNSSSIINYRLVPPSAHQEPGEMEWMQEATIAHPLGARLPLGVHQSVSAGRRFDLAEGEKECRNQRESCTRLCPPPSPHLIYKRINSPIEN</sequence>
<gene>
    <name evidence="1" type="ORF">OUZ56_004399</name>
</gene>
<evidence type="ECO:0000313" key="2">
    <source>
        <dbReference type="Proteomes" id="UP001234178"/>
    </source>
</evidence>
<dbReference type="Proteomes" id="UP001234178">
    <property type="component" value="Unassembled WGS sequence"/>
</dbReference>